<gene>
    <name evidence="1" type="ORF">JOF56_009934</name>
</gene>
<proteinExistence type="predicted"/>
<accession>A0ABS4TYS1</accession>
<reference evidence="1 2" key="1">
    <citation type="submission" date="2021-03" db="EMBL/GenBank/DDBJ databases">
        <title>Sequencing the genomes of 1000 actinobacteria strains.</title>
        <authorList>
            <person name="Klenk H.-P."/>
        </authorList>
    </citation>
    <scope>NUCLEOTIDE SEQUENCE [LARGE SCALE GENOMIC DNA]</scope>
    <source>
        <strain evidence="1 2">DSM 46670</strain>
    </source>
</reference>
<evidence type="ECO:0000313" key="2">
    <source>
        <dbReference type="Proteomes" id="UP001519332"/>
    </source>
</evidence>
<sequence>MVVFVEDAAAQPLVSADVETGDLGLIADLSSATIMIVADDTPLQLVLAQLIGRALRKIYLNPQVTGPTHAGRLVAEGLSRLGINRAYDAVVASALTRGELDRLSFFALDLDDRPQSRVKLYISHEACTARKVIAARQTTCRSSLTTLPTTRYAAAQCQRDRAGADPPVIGQGSQPAPHPALRGLIKETQQLLRLTCSDNLSSGTGSGEGANRTGNITC</sequence>
<dbReference type="EMBL" id="JAGINW010000001">
    <property type="protein sequence ID" value="MBP2329549.1"/>
    <property type="molecule type" value="Genomic_DNA"/>
</dbReference>
<comment type="caution">
    <text evidence="1">The sequence shown here is derived from an EMBL/GenBank/DDBJ whole genome shotgun (WGS) entry which is preliminary data.</text>
</comment>
<dbReference type="Proteomes" id="UP001519332">
    <property type="component" value="Unassembled WGS sequence"/>
</dbReference>
<dbReference type="RefSeq" id="WP_209646308.1">
    <property type="nucleotide sequence ID" value="NZ_JAGINW010000001.1"/>
</dbReference>
<name>A0ABS4TYS1_9PSEU</name>
<protein>
    <submittedName>
        <fullName evidence="1">Uncharacterized protein</fullName>
    </submittedName>
</protein>
<keyword evidence="2" id="KW-1185">Reference proteome</keyword>
<evidence type="ECO:0000313" key="1">
    <source>
        <dbReference type="EMBL" id="MBP2329549.1"/>
    </source>
</evidence>
<organism evidence="1 2">
    <name type="scientific">Kibdelosporangium banguiense</name>
    <dbReference type="NCBI Taxonomy" id="1365924"/>
    <lineage>
        <taxon>Bacteria</taxon>
        <taxon>Bacillati</taxon>
        <taxon>Actinomycetota</taxon>
        <taxon>Actinomycetes</taxon>
        <taxon>Pseudonocardiales</taxon>
        <taxon>Pseudonocardiaceae</taxon>
        <taxon>Kibdelosporangium</taxon>
    </lineage>
</organism>